<feature type="transmembrane region" description="Helical" evidence="2">
    <location>
        <begin position="12"/>
        <end position="34"/>
    </location>
</feature>
<evidence type="ECO:0008006" key="7">
    <source>
        <dbReference type="Google" id="ProtNLM"/>
    </source>
</evidence>
<evidence type="ECO:0000313" key="6">
    <source>
        <dbReference type="Proteomes" id="UP000634004"/>
    </source>
</evidence>
<evidence type="ECO:0000259" key="4">
    <source>
        <dbReference type="Pfam" id="PF14534"/>
    </source>
</evidence>
<dbReference type="InterPro" id="IPR027843">
    <property type="entry name" value="DUF4440"/>
</dbReference>
<dbReference type="Gene3D" id="3.10.450.50">
    <property type="match status" value="1"/>
</dbReference>
<evidence type="ECO:0000259" key="3">
    <source>
        <dbReference type="Pfam" id="PF09990"/>
    </source>
</evidence>
<proteinExistence type="predicted"/>
<keyword evidence="2" id="KW-0812">Transmembrane</keyword>
<keyword evidence="2" id="KW-0472">Membrane</keyword>
<protein>
    <recommendedName>
        <fullName evidence="7">DUF4440 domain-containing protein</fullName>
    </recommendedName>
</protein>
<keyword evidence="6" id="KW-1185">Reference proteome</keyword>
<feature type="transmembrane region" description="Helical" evidence="2">
    <location>
        <begin position="112"/>
        <end position="132"/>
    </location>
</feature>
<keyword evidence="2" id="KW-1133">Transmembrane helix</keyword>
<feature type="transmembrane region" description="Helical" evidence="2">
    <location>
        <begin position="46"/>
        <end position="68"/>
    </location>
</feature>
<feature type="domain" description="DUF4440" evidence="4">
    <location>
        <begin position="206"/>
        <end position="313"/>
    </location>
</feature>
<feature type="region of interest" description="Disordered" evidence="1">
    <location>
        <begin position="322"/>
        <end position="362"/>
    </location>
</feature>
<accession>A0A8J3CTS9</accession>
<dbReference type="Pfam" id="PF14534">
    <property type="entry name" value="DUF4440"/>
    <property type="match status" value="1"/>
</dbReference>
<gene>
    <name evidence="5" type="ORF">GCM10009069_29860</name>
</gene>
<feature type="region of interest" description="Disordered" evidence="1">
    <location>
        <begin position="153"/>
        <end position="196"/>
    </location>
</feature>
<sequence>MGGFLEPNIHPVLVHFAYALSLSSLAVYVLGRLLPNGPRKDSTQSAGDWMLAFGAVAIVATIAAGFYAYYTVAHDGPSHAAMTTHRNWAVPSGTAIILLAIWRLMKRARPPSGIFLALLAAAALSLSVTAWWGGNIVFKYGIGVQSLPTVTSDGHDHDHGNVLASPRADAPGSESMSNGHDNADGHHDADAASINVPPALNGSPAAVADQFGQALRAQDAAGLKTLFAPGAIIAEGGGAERSFAEYASHHMKSDMAYTASITTQTIKRDVLESADMATVITQSEMVGNYRGKNVHNAMMETMTLRREGKDWKIVHIHWSSTPLKGGDASMPKPEPETPVSAPEVHDNSDGHHDHDHDADGGR</sequence>
<reference evidence="5" key="1">
    <citation type="journal article" date="2014" name="Int. J. Syst. Evol. Microbiol.">
        <title>Complete genome sequence of Corynebacterium casei LMG S-19264T (=DSM 44701T), isolated from a smear-ripened cheese.</title>
        <authorList>
            <consortium name="US DOE Joint Genome Institute (JGI-PGF)"/>
            <person name="Walter F."/>
            <person name="Albersmeier A."/>
            <person name="Kalinowski J."/>
            <person name="Ruckert C."/>
        </authorList>
    </citation>
    <scope>NUCLEOTIDE SEQUENCE</scope>
    <source>
        <strain evidence="5">KCTC 32513</strain>
    </source>
</reference>
<dbReference type="Proteomes" id="UP000634004">
    <property type="component" value="Unassembled WGS sequence"/>
</dbReference>
<dbReference type="RefSeq" id="WP_189499694.1">
    <property type="nucleotide sequence ID" value="NZ_BMZH01000027.1"/>
</dbReference>
<evidence type="ECO:0000256" key="2">
    <source>
        <dbReference type="SAM" id="Phobius"/>
    </source>
</evidence>
<feature type="compositionally biased region" description="Basic and acidic residues" evidence="1">
    <location>
        <begin position="343"/>
        <end position="362"/>
    </location>
</feature>
<feature type="domain" description="DUF2231" evidence="3">
    <location>
        <begin position="8"/>
        <end position="145"/>
    </location>
</feature>
<dbReference type="SUPFAM" id="SSF54427">
    <property type="entry name" value="NTF2-like"/>
    <property type="match status" value="1"/>
</dbReference>
<dbReference type="InterPro" id="IPR019251">
    <property type="entry name" value="DUF2231_TM"/>
</dbReference>
<evidence type="ECO:0000256" key="1">
    <source>
        <dbReference type="SAM" id="MobiDB-lite"/>
    </source>
</evidence>
<dbReference type="Pfam" id="PF09990">
    <property type="entry name" value="DUF2231"/>
    <property type="match status" value="1"/>
</dbReference>
<dbReference type="InterPro" id="IPR032710">
    <property type="entry name" value="NTF2-like_dom_sf"/>
</dbReference>
<feature type="transmembrane region" description="Helical" evidence="2">
    <location>
        <begin position="88"/>
        <end position="105"/>
    </location>
</feature>
<reference evidence="5" key="2">
    <citation type="submission" date="2020-09" db="EMBL/GenBank/DDBJ databases">
        <authorList>
            <person name="Sun Q."/>
            <person name="Kim S."/>
        </authorList>
    </citation>
    <scope>NUCLEOTIDE SEQUENCE</scope>
    <source>
        <strain evidence="5">KCTC 32513</strain>
    </source>
</reference>
<dbReference type="EMBL" id="BMZH01000027">
    <property type="protein sequence ID" value="GHB05485.1"/>
    <property type="molecule type" value="Genomic_DNA"/>
</dbReference>
<organism evidence="5 6">
    <name type="scientific">Algimonas arctica</name>
    <dbReference type="NCBI Taxonomy" id="1479486"/>
    <lineage>
        <taxon>Bacteria</taxon>
        <taxon>Pseudomonadati</taxon>
        <taxon>Pseudomonadota</taxon>
        <taxon>Alphaproteobacteria</taxon>
        <taxon>Maricaulales</taxon>
        <taxon>Robiginitomaculaceae</taxon>
        <taxon>Algimonas</taxon>
    </lineage>
</organism>
<evidence type="ECO:0000313" key="5">
    <source>
        <dbReference type="EMBL" id="GHB05485.1"/>
    </source>
</evidence>
<dbReference type="AlphaFoldDB" id="A0A8J3CTS9"/>
<feature type="compositionally biased region" description="Basic and acidic residues" evidence="1">
    <location>
        <begin position="181"/>
        <end position="190"/>
    </location>
</feature>
<name>A0A8J3CTS9_9PROT</name>
<comment type="caution">
    <text evidence="5">The sequence shown here is derived from an EMBL/GenBank/DDBJ whole genome shotgun (WGS) entry which is preliminary data.</text>
</comment>